<keyword evidence="1" id="KW-0479">Metal-binding</keyword>
<feature type="domain" description="ClpX-type ZB" evidence="3">
    <location>
        <begin position="82"/>
        <end position="134"/>
    </location>
</feature>
<feature type="binding site" evidence="1">
    <location>
        <position position="94"/>
    </location>
    <ligand>
        <name>Zn(2+)</name>
        <dbReference type="ChEBI" id="CHEBI:29105"/>
    </ligand>
</feature>
<dbReference type="GO" id="GO:0051082">
    <property type="term" value="F:unfolded protein binding"/>
    <property type="evidence" value="ECO:0007669"/>
    <property type="project" value="UniProtKB-UniRule"/>
</dbReference>
<evidence type="ECO:0000313" key="5">
    <source>
        <dbReference type="Proteomes" id="UP000650628"/>
    </source>
</evidence>
<protein>
    <recommendedName>
        <fullName evidence="3">ClpX-type ZB domain-containing protein</fullName>
    </recommendedName>
</protein>
<evidence type="ECO:0000259" key="3">
    <source>
        <dbReference type="PROSITE" id="PS51902"/>
    </source>
</evidence>
<keyword evidence="5" id="KW-1185">Reference proteome</keyword>
<dbReference type="GO" id="GO:0006457">
    <property type="term" value="P:protein folding"/>
    <property type="evidence" value="ECO:0007669"/>
    <property type="project" value="UniProtKB-UniRule"/>
</dbReference>
<organism evidence="4 5">
    <name type="scientific">Planotetraspora mira</name>
    <dbReference type="NCBI Taxonomy" id="58121"/>
    <lineage>
        <taxon>Bacteria</taxon>
        <taxon>Bacillati</taxon>
        <taxon>Actinomycetota</taxon>
        <taxon>Actinomycetes</taxon>
        <taxon>Streptosporangiales</taxon>
        <taxon>Streptosporangiaceae</taxon>
        <taxon>Planotetraspora</taxon>
    </lineage>
</organism>
<accession>A0A8J3TSC2</accession>
<dbReference type="EMBL" id="BOOO01000024">
    <property type="protein sequence ID" value="GII31246.1"/>
    <property type="molecule type" value="Genomic_DNA"/>
</dbReference>
<comment type="caution">
    <text evidence="4">The sequence shown here is derived from an EMBL/GenBank/DDBJ whole genome shotgun (WGS) entry which is preliminary data.</text>
</comment>
<evidence type="ECO:0000256" key="1">
    <source>
        <dbReference type="PROSITE-ProRule" id="PRU01250"/>
    </source>
</evidence>
<dbReference type="InterPro" id="IPR038366">
    <property type="entry name" value="Znf_CppX_C4_sf"/>
</dbReference>
<evidence type="ECO:0000256" key="2">
    <source>
        <dbReference type="SAM" id="MobiDB-lite"/>
    </source>
</evidence>
<feature type="binding site" evidence="1">
    <location>
        <position position="119"/>
    </location>
    <ligand>
        <name>Zn(2+)</name>
        <dbReference type="ChEBI" id="CHEBI:29105"/>
    </ligand>
</feature>
<dbReference type="SUPFAM" id="SSF57716">
    <property type="entry name" value="Glucocorticoid receptor-like (DNA-binding domain)"/>
    <property type="match status" value="1"/>
</dbReference>
<dbReference type="RefSeq" id="WP_203955170.1">
    <property type="nucleotide sequence ID" value="NZ_BOOO01000024.1"/>
</dbReference>
<gene>
    <name evidence="4" type="ORF">Pmi06nite_46880</name>
</gene>
<dbReference type="Proteomes" id="UP000650628">
    <property type="component" value="Unassembled WGS sequence"/>
</dbReference>
<dbReference type="PROSITE" id="PS51902">
    <property type="entry name" value="CLPX_ZB"/>
    <property type="match status" value="1"/>
</dbReference>
<dbReference type="Pfam" id="PF06689">
    <property type="entry name" value="zf-C4_ClpX"/>
    <property type="match status" value="1"/>
</dbReference>
<name>A0A8J3TSC2_9ACTN</name>
<keyword evidence="1" id="KW-0862">Zinc</keyword>
<keyword evidence="1" id="KW-0143">Chaperone</keyword>
<dbReference type="InterPro" id="IPR010603">
    <property type="entry name" value="Znf_CppX_C4"/>
</dbReference>
<feature type="region of interest" description="Disordered" evidence="2">
    <location>
        <begin position="1"/>
        <end position="20"/>
    </location>
</feature>
<dbReference type="GO" id="GO:0008270">
    <property type="term" value="F:zinc ion binding"/>
    <property type="evidence" value="ECO:0007669"/>
    <property type="project" value="UniProtKB-UniRule"/>
</dbReference>
<dbReference type="Gene3D" id="6.20.220.10">
    <property type="entry name" value="ClpX chaperone, C4-type zinc finger domain"/>
    <property type="match status" value="1"/>
</dbReference>
<reference evidence="4 5" key="1">
    <citation type="submission" date="2021-01" db="EMBL/GenBank/DDBJ databases">
        <title>Whole genome shotgun sequence of Planotetraspora mira NBRC 15435.</title>
        <authorList>
            <person name="Komaki H."/>
            <person name="Tamura T."/>
        </authorList>
    </citation>
    <scope>NUCLEOTIDE SEQUENCE [LARGE SCALE GENOMIC DNA]</scope>
    <source>
        <strain evidence="4 5">NBRC 15435</strain>
    </source>
</reference>
<sequence length="134" mass="14647">MEPPDLLAQARSRSSDPDDPLETLSAAIALSTELSGDADILLDLAVRDARDAGASWTTIGERFGFSRQAARKRFTPPFAGRTLENRRKKRDAACSFCRQRPGPRVHMVHGEAGRICDKCVALAGEIVADLAKRR</sequence>
<dbReference type="SMART" id="SM00994">
    <property type="entry name" value="zf-C4_ClpX"/>
    <property type="match status" value="1"/>
</dbReference>
<dbReference type="GO" id="GO:0046983">
    <property type="term" value="F:protein dimerization activity"/>
    <property type="evidence" value="ECO:0007669"/>
    <property type="project" value="UniProtKB-UniRule"/>
</dbReference>
<feature type="binding site" evidence="1">
    <location>
        <position position="97"/>
    </location>
    <ligand>
        <name>Zn(2+)</name>
        <dbReference type="ChEBI" id="CHEBI:29105"/>
    </ligand>
</feature>
<feature type="binding site" evidence="1">
    <location>
        <position position="116"/>
    </location>
    <ligand>
        <name>Zn(2+)</name>
        <dbReference type="ChEBI" id="CHEBI:29105"/>
    </ligand>
</feature>
<dbReference type="AlphaFoldDB" id="A0A8J3TSC2"/>
<comment type="similarity">
    <text evidence="1">Belongs to the ClpX chaperone family.</text>
</comment>
<evidence type="ECO:0000313" key="4">
    <source>
        <dbReference type="EMBL" id="GII31246.1"/>
    </source>
</evidence>
<dbReference type="InterPro" id="IPR059188">
    <property type="entry name" value="Znf_CLPX-like"/>
</dbReference>
<proteinExistence type="inferred from homology"/>